<evidence type="ECO:0000313" key="2">
    <source>
        <dbReference type="Proteomes" id="UP001154282"/>
    </source>
</evidence>
<sequence length="22" mass="2438">MCFGHLSIRGLIRQCVALCTSE</sequence>
<dbReference type="EMBL" id="CAMGYJ010000005">
    <property type="protein sequence ID" value="CAI0425571.1"/>
    <property type="molecule type" value="Genomic_DNA"/>
</dbReference>
<name>A0AAV0KU53_9ROSI</name>
<evidence type="ECO:0000313" key="1">
    <source>
        <dbReference type="EMBL" id="CAI0425571.1"/>
    </source>
</evidence>
<proteinExistence type="predicted"/>
<gene>
    <name evidence="1" type="ORF">LITE_LOCUS20457</name>
</gene>
<dbReference type="Proteomes" id="UP001154282">
    <property type="component" value="Unassembled WGS sequence"/>
</dbReference>
<dbReference type="AlphaFoldDB" id="A0AAV0KU53"/>
<keyword evidence="2" id="KW-1185">Reference proteome</keyword>
<reference evidence="1" key="1">
    <citation type="submission" date="2022-08" db="EMBL/GenBank/DDBJ databases">
        <authorList>
            <person name="Gutierrez-Valencia J."/>
        </authorList>
    </citation>
    <scope>NUCLEOTIDE SEQUENCE</scope>
</reference>
<organism evidence="1 2">
    <name type="scientific">Linum tenue</name>
    <dbReference type="NCBI Taxonomy" id="586396"/>
    <lineage>
        <taxon>Eukaryota</taxon>
        <taxon>Viridiplantae</taxon>
        <taxon>Streptophyta</taxon>
        <taxon>Embryophyta</taxon>
        <taxon>Tracheophyta</taxon>
        <taxon>Spermatophyta</taxon>
        <taxon>Magnoliopsida</taxon>
        <taxon>eudicotyledons</taxon>
        <taxon>Gunneridae</taxon>
        <taxon>Pentapetalae</taxon>
        <taxon>rosids</taxon>
        <taxon>fabids</taxon>
        <taxon>Malpighiales</taxon>
        <taxon>Linaceae</taxon>
        <taxon>Linum</taxon>
    </lineage>
</organism>
<accession>A0AAV0KU53</accession>
<comment type="caution">
    <text evidence="1">The sequence shown here is derived from an EMBL/GenBank/DDBJ whole genome shotgun (WGS) entry which is preliminary data.</text>
</comment>
<protein>
    <submittedName>
        <fullName evidence="1">Uncharacterized protein</fullName>
    </submittedName>
</protein>